<dbReference type="EMBL" id="UINC01177000">
    <property type="protein sequence ID" value="SVD84402.1"/>
    <property type="molecule type" value="Genomic_DNA"/>
</dbReference>
<gene>
    <name evidence="2" type="ORF">METZ01_LOCUS437256</name>
</gene>
<evidence type="ECO:0000313" key="2">
    <source>
        <dbReference type="EMBL" id="SVD84402.1"/>
    </source>
</evidence>
<accession>A0A382YMB1</accession>
<feature type="domain" description="PurE" evidence="1">
    <location>
        <begin position="1"/>
        <end position="36"/>
    </location>
</feature>
<dbReference type="GO" id="GO:0006189">
    <property type="term" value="P:'de novo' IMP biosynthetic process"/>
    <property type="evidence" value="ECO:0007669"/>
    <property type="project" value="InterPro"/>
</dbReference>
<protein>
    <recommendedName>
        <fullName evidence="1">PurE domain-containing protein</fullName>
    </recommendedName>
</protein>
<dbReference type="SUPFAM" id="SSF52255">
    <property type="entry name" value="N5-CAIR mutase (phosphoribosylaminoimidazole carboxylase, PurE)"/>
    <property type="match status" value="1"/>
</dbReference>
<proteinExistence type="predicted"/>
<dbReference type="AlphaFoldDB" id="A0A382YMB1"/>
<feature type="non-terminal residue" evidence="2">
    <location>
        <position position="36"/>
    </location>
</feature>
<sequence length="36" mass="3950">MGSASDEPVVQATIETLEQMGIDYEARVMSAHRTPE</sequence>
<dbReference type="Gene3D" id="3.40.50.1970">
    <property type="match status" value="1"/>
</dbReference>
<evidence type="ECO:0000259" key="1">
    <source>
        <dbReference type="Pfam" id="PF00731"/>
    </source>
</evidence>
<organism evidence="2">
    <name type="scientific">marine metagenome</name>
    <dbReference type="NCBI Taxonomy" id="408172"/>
    <lineage>
        <taxon>unclassified sequences</taxon>
        <taxon>metagenomes</taxon>
        <taxon>ecological metagenomes</taxon>
    </lineage>
</organism>
<dbReference type="InterPro" id="IPR000031">
    <property type="entry name" value="PurE_dom"/>
</dbReference>
<name>A0A382YMB1_9ZZZZ</name>
<dbReference type="Pfam" id="PF00731">
    <property type="entry name" value="AIRC"/>
    <property type="match status" value="1"/>
</dbReference>
<reference evidence="2" key="1">
    <citation type="submission" date="2018-05" db="EMBL/GenBank/DDBJ databases">
        <authorList>
            <person name="Lanie J.A."/>
            <person name="Ng W.-L."/>
            <person name="Kazmierczak K.M."/>
            <person name="Andrzejewski T.M."/>
            <person name="Davidsen T.M."/>
            <person name="Wayne K.J."/>
            <person name="Tettelin H."/>
            <person name="Glass J.I."/>
            <person name="Rusch D."/>
            <person name="Podicherti R."/>
            <person name="Tsui H.-C.T."/>
            <person name="Winkler M.E."/>
        </authorList>
    </citation>
    <scope>NUCLEOTIDE SEQUENCE</scope>
</reference>